<dbReference type="InterPro" id="IPR023210">
    <property type="entry name" value="NADP_OxRdtase_dom"/>
</dbReference>
<evidence type="ECO:0000313" key="2">
    <source>
        <dbReference type="EMBL" id="MBB6144469.1"/>
    </source>
</evidence>
<dbReference type="InterPro" id="IPR036812">
    <property type="entry name" value="NAD(P)_OxRdtase_dom_sf"/>
</dbReference>
<dbReference type="EMBL" id="JACHEK010000004">
    <property type="protein sequence ID" value="MBB6144469.1"/>
    <property type="molecule type" value="Genomic_DNA"/>
</dbReference>
<dbReference type="AlphaFoldDB" id="A0A841JXK4"/>
<proteinExistence type="predicted"/>
<dbReference type="Gene3D" id="3.20.20.100">
    <property type="entry name" value="NADP-dependent oxidoreductase domain"/>
    <property type="match status" value="1"/>
</dbReference>
<reference evidence="2 3" key="1">
    <citation type="submission" date="2020-08" db="EMBL/GenBank/DDBJ databases">
        <title>Genomic Encyclopedia of Type Strains, Phase IV (KMG-IV): sequencing the most valuable type-strain genomes for metagenomic binning, comparative biology and taxonomic classification.</title>
        <authorList>
            <person name="Goeker M."/>
        </authorList>
    </citation>
    <scope>NUCLEOTIDE SEQUENCE [LARGE SCALE GENOMIC DNA]</scope>
    <source>
        <strain evidence="2 3">DSM 103733</strain>
    </source>
</reference>
<keyword evidence="3" id="KW-1185">Reference proteome</keyword>
<gene>
    <name evidence="2" type="ORF">HNQ77_002421</name>
</gene>
<organism evidence="2 3">
    <name type="scientific">Silvibacterium bohemicum</name>
    <dbReference type="NCBI Taxonomy" id="1577686"/>
    <lineage>
        <taxon>Bacteria</taxon>
        <taxon>Pseudomonadati</taxon>
        <taxon>Acidobacteriota</taxon>
        <taxon>Terriglobia</taxon>
        <taxon>Terriglobales</taxon>
        <taxon>Acidobacteriaceae</taxon>
        <taxon>Silvibacterium</taxon>
    </lineage>
</organism>
<dbReference type="Pfam" id="PF00248">
    <property type="entry name" value="Aldo_ket_red"/>
    <property type="match status" value="1"/>
</dbReference>
<feature type="domain" description="NADP-dependent oxidoreductase" evidence="1">
    <location>
        <begin position="6"/>
        <end position="53"/>
    </location>
</feature>
<accession>A0A841JXK4</accession>
<dbReference type="Proteomes" id="UP000538666">
    <property type="component" value="Unassembled WGS sequence"/>
</dbReference>
<dbReference type="RefSeq" id="WP_197081853.1">
    <property type="nucleotide sequence ID" value="NZ_JACHEK010000004.1"/>
</dbReference>
<evidence type="ECO:0000313" key="3">
    <source>
        <dbReference type="Proteomes" id="UP000538666"/>
    </source>
</evidence>
<comment type="caution">
    <text evidence="2">The sequence shown here is derived from an EMBL/GenBank/DDBJ whole genome shotgun (WGS) entry which is preliminary data.</text>
</comment>
<name>A0A841JXK4_9BACT</name>
<protein>
    <submittedName>
        <fullName evidence="2">Aryl-alcohol dehydrogenase-like predicted oxidoreductase</fullName>
    </submittedName>
</protein>
<sequence>MAKAAKTADLRGWVPISAIEVEYSLLQRTTEREILPMADAFGLGVLGYSTLAAAF</sequence>
<dbReference type="SUPFAM" id="SSF51430">
    <property type="entry name" value="NAD(P)-linked oxidoreductase"/>
    <property type="match status" value="1"/>
</dbReference>
<evidence type="ECO:0000259" key="1">
    <source>
        <dbReference type="Pfam" id="PF00248"/>
    </source>
</evidence>